<evidence type="ECO:0000313" key="2">
    <source>
        <dbReference type="Proteomes" id="UP000028012"/>
    </source>
</evidence>
<proteinExistence type="predicted"/>
<evidence type="ECO:0000313" key="1">
    <source>
        <dbReference type="EMBL" id="KGE50252.1"/>
    </source>
</evidence>
<name>A0A098PX21_9XANT</name>
<dbReference type="EMBL" id="JPHD02000182">
    <property type="protein sequence ID" value="KGE50252.1"/>
    <property type="molecule type" value="Genomic_DNA"/>
</dbReference>
<organism evidence="1 2">
    <name type="scientific">Xanthomonas axonopodis pv. vasculorum</name>
    <dbReference type="NCBI Taxonomy" id="325777"/>
    <lineage>
        <taxon>Bacteria</taxon>
        <taxon>Pseudomonadati</taxon>
        <taxon>Pseudomonadota</taxon>
        <taxon>Gammaproteobacteria</taxon>
        <taxon>Lysobacterales</taxon>
        <taxon>Lysobacteraceae</taxon>
        <taxon>Xanthomonas</taxon>
    </lineage>
</organism>
<dbReference type="HOGENOM" id="CLU_2830216_0_0_6"/>
<sequence>MPRAWPAYSKPFIAAVIEHAAHHCLEVARQRGTLALERVQPTAPADPAPQICRRRGRITTLAGPDD</sequence>
<protein>
    <submittedName>
        <fullName evidence="1">Uncharacterized protein</fullName>
    </submittedName>
</protein>
<gene>
    <name evidence="1" type="ORF">GW15_0222290</name>
</gene>
<comment type="caution">
    <text evidence="1">The sequence shown here is derived from an EMBL/GenBank/DDBJ whole genome shotgun (WGS) entry which is preliminary data.</text>
</comment>
<reference evidence="1 2" key="1">
    <citation type="submission" date="2014-09" db="EMBL/GenBank/DDBJ databases">
        <title>A draft genome sequence for Xanthomonas axonopodis pv. vasculorum NCPPB 900.</title>
        <authorList>
            <person name="Harrison J."/>
            <person name="Studholme D.J."/>
        </authorList>
    </citation>
    <scope>NUCLEOTIDE SEQUENCE [LARGE SCALE GENOMIC DNA]</scope>
    <source>
        <strain evidence="1 2">NCPPB 900</strain>
    </source>
</reference>
<dbReference type="AlphaFoldDB" id="A0A098PX21"/>
<accession>A0A098PX21</accession>
<dbReference type="Proteomes" id="UP000028012">
    <property type="component" value="Unassembled WGS sequence"/>
</dbReference>